<dbReference type="EMBL" id="UYSU01039783">
    <property type="protein sequence ID" value="VDM01679.1"/>
    <property type="molecule type" value="Genomic_DNA"/>
</dbReference>
<evidence type="ECO:0000313" key="1">
    <source>
        <dbReference type="EMBL" id="VDM01679.1"/>
    </source>
</evidence>
<protein>
    <submittedName>
        <fullName evidence="3">Transposase</fullName>
    </submittedName>
</protein>
<reference evidence="3" key="1">
    <citation type="submission" date="2016-06" db="UniProtKB">
        <authorList>
            <consortium name="WormBaseParasite"/>
        </authorList>
    </citation>
    <scope>IDENTIFICATION</scope>
</reference>
<dbReference type="AlphaFoldDB" id="A0A183TFP5"/>
<sequence length="84" mass="9515">MPFKVFADRWIEFVVLENLVTELMRPASAFYAALTGAPAVCDQQYTDGDAQSGTLPGLQESQRTLEEFGFFRRLGEKIRAPDWL</sequence>
<accession>A0A183TFP5</accession>
<organism evidence="3">
    <name type="scientific">Schistocephalus solidus</name>
    <name type="common">Tapeworm</name>
    <dbReference type="NCBI Taxonomy" id="70667"/>
    <lineage>
        <taxon>Eukaryota</taxon>
        <taxon>Metazoa</taxon>
        <taxon>Spiralia</taxon>
        <taxon>Lophotrochozoa</taxon>
        <taxon>Platyhelminthes</taxon>
        <taxon>Cestoda</taxon>
        <taxon>Eucestoda</taxon>
        <taxon>Diphyllobothriidea</taxon>
        <taxon>Diphyllobothriidae</taxon>
        <taxon>Schistocephalus</taxon>
    </lineage>
</organism>
<evidence type="ECO:0000313" key="3">
    <source>
        <dbReference type="WBParaSite" id="SSLN_0001586701-mRNA-1"/>
    </source>
</evidence>
<dbReference type="Proteomes" id="UP000275846">
    <property type="component" value="Unassembled WGS sequence"/>
</dbReference>
<dbReference type="WBParaSite" id="SSLN_0001586701-mRNA-1">
    <property type="protein sequence ID" value="SSLN_0001586701-mRNA-1"/>
    <property type="gene ID" value="SSLN_0001586701"/>
</dbReference>
<reference evidence="1 2" key="2">
    <citation type="submission" date="2018-11" db="EMBL/GenBank/DDBJ databases">
        <authorList>
            <consortium name="Pathogen Informatics"/>
        </authorList>
    </citation>
    <scope>NUCLEOTIDE SEQUENCE [LARGE SCALE GENOMIC DNA]</scope>
    <source>
        <strain evidence="1 2">NST_G2</strain>
    </source>
</reference>
<gene>
    <name evidence="1" type="ORF">SSLN_LOCUS15293</name>
</gene>
<proteinExistence type="predicted"/>
<name>A0A183TFP5_SCHSO</name>
<keyword evidence="2" id="KW-1185">Reference proteome</keyword>
<evidence type="ECO:0000313" key="2">
    <source>
        <dbReference type="Proteomes" id="UP000275846"/>
    </source>
</evidence>